<dbReference type="RefSeq" id="WP_162936621.1">
    <property type="nucleotide sequence ID" value="NZ_LT009748.1"/>
</dbReference>
<dbReference type="Proteomes" id="UP000191987">
    <property type="component" value="Unassembled WGS sequence"/>
</dbReference>
<organism evidence="1 2">
    <name type="scientific">Agrobacterium deltaense Zutra 3/1</name>
    <dbReference type="NCBI Taxonomy" id="1183427"/>
    <lineage>
        <taxon>Bacteria</taxon>
        <taxon>Pseudomonadati</taxon>
        <taxon>Pseudomonadota</taxon>
        <taxon>Alphaproteobacteria</taxon>
        <taxon>Hyphomicrobiales</taxon>
        <taxon>Rhizobiaceae</taxon>
        <taxon>Rhizobium/Agrobacterium group</taxon>
        <taxon>Agrobacterium</taxon>
    </lineage>
</organism>
<sequence>MKIAIMQFDSRPLDALGILAPLIVRNSHYAEQQGYEHFFVNRLGVDIPPFWAKPLVVTSYLRSGYDIVLWLDTDAVVHDLSVPVTRFFVGEEVFIYASDNPYWRSPFNAGAFICKGILASELMLEWAALYRPDQWEKHGEQWRCRDARWAGPAYEQGSFVINILPKYGQSVLFKQLPWQVLQSPFPLDNSFTLHFAERFKANIGVYCAALPQTRLAREE</sequence>
<evidence type="ECO:0000313" key="1">
    <source>
        <dbReference type="EMBL" id="CUX14946.1"/>
    </source>
</evidence>
<proteinExistence type="predicted"/>
<gene>
    <name evidence="1" type="ORF">AGR7C_Cc110239</name>
</gene>
<dbReference type="Gene3D" id="3.90.550.10">
    <property type="entry name" value="Spore Coat Polysaccharide Biosynthesis Protein SpsA, Chain A"/>
    <property type="match status" value="1"/>
</dbReference>
<dbReference type="EMBL" id="FBWG01000003">
    <property type="protein sequence ID" value="CUX14946.1"/>
    <property type="molecule type" value="Genomic_DNA"/>
</dbReference>
<accession>A0A1S7P2C0</accession>
<name>A0A1S7P2C0_9HYPH</name>
<dbReference type="InterPro" id="IPR029044">
    <property type="entry name" value="Nucleotide-diphossugar_trans"/>
</dbReference>
<dbReference type="AlphaFoldDB" id="A0A1S7P2C0"/>
<protein>
    <submittedName>
        <fullName evidence="1">Uncharacterized protein</fullName>
    </submittedName>
</protein>
<evidence type="ECO:0000313" key="2">
    <source>
        <dbReference type="Proteomes" id="UP000191987"/>
    </source>
</evidence>
<reference evidence="1 2" key="1">
    <citation type="submission" date="2016-01" db="EMBL/GenBank/DDBJ databases">
        <authorList>
            <person name="Oliw E.H."/>
        </authorList>
    </citation>
    <scope>NUCLEOTIDE SEQUENCE [LARGE SCALE GENOMIC DNA]</scope>
    <source>
        <strain evidence="1 2">Zutra 3-1</strain>
    </source>
</reference>